<dbReference type="AlphaFoldDB" id="H8Z8S1"/>
<keyword evidence="4" id="KW-1185">Reference proteome</keyword>
<feature type="compositionally biased region" description="Basic and acidic residues" evidence="1">
    <location>
        <begin position="255"/>
        <end position="271"/>
    </location>
</feature>
<dbReference type="EMBL" id="JH603171">
    <property type="protein sequence ID" value="EIC19476.1"/>
    <property type="molecule type" value="Genomic_DNA"/>
</dbReference>
<feature type="chain" id="PRO_5003618399" evidence="2">
    <location>
        <begin position="32"/>
        <end position="410"/>
    </location>
</feature>
<reference evidence="4" key="1">
    <citation type="submission" date="2011-06" db="EMBL/GenBank/DDBJ databases">
        <authorList>
            <consortium name="US DOE Joint Genome Institute (JGI-PGF)"/>
            <person name="Lucas S."/>
            <person name="Han J."/>
            <person name="Lapidus A."/>
            <person name="Cheng J.-F."/>
            <person name="Goodwin L."/>
            <person name="Pitluck S."/>
            <person name="Peters L."/>
            <person name="Land M.L."/>
            <person name="Hauser L."/>
            <person name="Vogl K."/>
            <person name="Liu Z."/>
            <person name="Overmann J."/>
            <person name="Frigaard N.-U."/>
            <person name="Bryant D.A."/>
            <person name="Woyke T.J."/>
        </authorList>
    </citation>
    <scope>NUCLEOTIDE SEQUENCE [LARGE SCALE GENOMIC DNA]</scope>
    <source>
        <strain evidence="4">970</strain>
    </source>
</reference>
<dbReference type="eggNOG" id="ENOG502Z8XX">
    <property type="taxonomic scope" value="Bacteria"/>
</dbReference>
<dbReference type="STRING" id="631362.Thi970DRAFT_05001"/>
<dbReference type="HOGENOM" id="CLU_058830_0_0_6"/>
<feature type="signal peptide" evidence="2">
    <location>
        <begin position="1"/>
        <end position="31"/>
    </location>
</feature>
<keyword evidence="2" id="KW-0732">Signal</keyword>
<sequence>MIPVFFSLQRVFIACLVLLLVAVLTSTPALAEPDAAAHYLAGLPVPEDSAYQSLTDEYWQAYKQAFNTAWEALDHDRFQPMREWQKEVLASKIDPSLPLFYPFGGPDMVHALMLYPHGREYLLFGLEPPGSLELDPDAPAQQRHELLNAVRWALRDIYQRGYFITGRMSSDLTRTELDGVLPLLLVFIARSGYEVLAIEDVELVPEGRIEIMTTKNAPKTDQTGDPGQEDGLTQAGCPDIPGVRVRFRANAYDGESEKPDGESEKSDRSPEKQVTYLQLDVSDNGLGNCTALEDYIEGIGPTNTFVKSASYLMHYATFSGIRALTLAVSDSIFQDDTGIPYRELDQADWDIILFGRYTNPIRDFSGVYQSDLNQAYLAKTHPIDTLPFSMGYHWWTSEQNHLLARRRATP</sequence>
<evidence type="ECO:0000256" key="2">
    <source>
        <dbReference type="SAM" id="SignalP"/>
    </source>
</evidence>
<organism evidence="3 4">
    <name type="scientific">Thiorhodovibrio frisius</name>
    <dbReference type="NCBI Taxonomy" id="631362"/>
    <lineage>
        <taxon>Bacteria</taxon>
        <taxon>Pseudomonadati</taxon>
        <taxon>Pseudomonadota</taxon>
        <taxon>Gammaproteobacteria</taxon>
        <taxon>Chromatiales</taxon>
        <taxon>Chromatiaceae</taxon>
        <taxon>Thiorhodovibrio</taxon>
    </lineage>
</organism>
<protein>
    <submittedName>
        <fullName evidence="3">Uncharacterized protein</fullName>
    </submittedName>
</protein>
<feature type="compositionally biased region" description="Polar residues" evidence="1">
    <location>
        <begin position="215"/>
        <end position="225"/>
    </location>
</feature>
<gene>
    <name evidence="3" type="ORF">Thi970DRAFT_05001</name>
</gene>
<name>H8Z8S1_9GAMM</name>
<evidence type="ECO:0000256" key="1">
    <source>
        <dbReference type="SAM" id="MobiDB-lite"/>
    </source>
</evidence>
<dbReference type="OrthoDB" id="5507043at2"/>
<proteinExistence type="predicted"/>
<reference evidence="3 4" key="2">
    <citation type="submission" date="2011-11" db="EMBL/GenBank/DDBJ databases">
        <authorList>
            <consortium name="US DOE Joint Genome Institute"/>
            <person name="Lucas S."/>
            <person name="Han J."/>
            <person name="Lapidus A."/>
            <person name="Cheng J.-F."/>
            <person name="Goodwin L."/>
            <person name="Pitluck S."/>
            <person name="Peters L."/>
            <person name="Ovchinnikova G."/>
            <person name="Zhang X."/>
            <person name="Detter J.C."/>
            <person name="Han C."/>
            <person name="Tapia R."/>
            <person name="Land M."/>
            <person name="Hauser L."/>
            <person name="Kyrpides N."/>
            <person name="Ivanova N."/>
            <person name="Pagani I."/>
            <person name="Vogl K."/>
            <person name="Liu Z."/>
            <person name="Overmann J."/>
            <person name="Frigaard N.-U."/>
            <person name="Bryant D."/>
            <person name="Woyke T."/>
        </authorList>
    </citation>
    <scope>NUCLEOTIDE SEQUENCE [LARGE SCALE GENOMIC DNA]</scope>
    <source>
        <strain evidence="3 4">970</strain>
    </source>
</reference>
<feature type="region of interest" description="Disordered" evidence="1">
    <location>
        <begin position="215"/>
        <end position="240"/>
    </location>
</feature>
<dbReference type="RefSeq" id="WP_009151705.1">
    <property type="nucleotide sequence ID" value="NZ_CP121471.1"/>
</dbReference>
<evidence type="ECO:0000313" key="3">
    <source>
        <dbReference type="EMBL" id="EIC19476.1"/>
    </source>
</evidence>
<accession>H8Z8S1</accession>
<dbReference type="Proteomes" id="UP000002964">
    <property type="component" value="Unassembled WGS sequence"/>
</dbReference>
<feature type="region of interest" description="Disordered" evidence="1">
    <location>
        <begin position="252"/>
        <end position="272"/>
    </location>
</feature>
<evidence type="ECO:0000313" key="4">
    <source>
        <dbReference type="Proteomes" id="UP000002964"/>
    </source>
</evidence>